<feature type="domain" description="Peptidase C14 caspase" evidence="3">
    <location>
        <begin position="3"/>
        <end position="430"/>
    </location>
</feature>
<dbReference type="InterPro" id="IPR050452">
    <property type="entry name" value="Metacaspase"/>
</dbReference>
<gene>
    <name evidence="4" type="ORF">CSSPTR1EN2_LOCUS18084</name>
</gene>
<dbReference type="InterPro" id="IPR011600">
    <property type="entry name" value="Pept_C14_caspase"/>
</dbReference>
<evidence type="ECO:0000313" key="4">
    <source>
        <dbReference type="EMBL" id="CAK9226128.1"/>
    </source>
</evidence>
<dbReference type="EMBL" id="OZ019897">
    <property type="protein sequence ID" value="CAK9226128.1"/>
    <property type="molecule type" value="Genomic_DNA"/>
</dbReference>
<dbReference type="Proteomes" id="UP001497512">
    <property type="component" value="Chromosome 5"/>
</dbReference>
<evidence type="ECO:0000259" key="3">
    <source>
        <dbReference type="Pfam" id="PF00656"/>
    </source>
</evidence>
<dbReference type="Pfam" id="PF00656">
    <property type="entry name" value="Peptidase_C14"/>
    <property type="match status" value="1"/>
</dbReference>
<proteinExistence type="inferred from homology"/>
<accession>A0ABP0UNJ8</accession>
<dbReference type="PANTHER" id="PTHR48104:SF30">
    <property type="entry name" value="METACASPASE-1"/>
    <property type="match status" value="1"/>
</dbReference>
<name>A0ABP0UNJ8_9BRYO</name>
<feature type="compositionally biased region" description="Basic and acidic residues" evidence="2">
    <location>
        <begin position="183"/>
        <end position="196"/>
    </location>
</feature>
<dbReference type="PANTHER" id="PTHR48104">
    <property type="entry name" value="METACASPASE-4"/>
    <property type="match status" value="1"/>
</dbReference>
<evidence type="ECO:0000256" key="1">
    <source>
        <dbReference type="ARBA" id="ARBA00009005"/>
    </source>
</evidence>
<feature type="region of interest" description="Disordered" evidence="2">
    <location>
        <begin position="152"/>
        <end position="214"/>
    </location>
</feature>
<sequence length="439" mass="46582">MVKRALLVGCNYPGTQCELKGCVNDVDRMRVLLVQHFGFRNDEILQLVDNDPSSRQPTGANIRQCLVKLIQGVRPGDAIVFHFSGHGTQIPAESGIPDDTGYEECIVPSDMNLLSDDDFREIVNEIPPGVSFTFIADSCHSGGLIDHEKQQIGNTPHAAGPSLLSGGRPEGRPTRPEGGPTRPDARPIRPEARPTRPEAGMGESDSSYSQTGHIGRHHTPVVNKSLDIGTLTQILSQRTQHEVKVGNIRTTLYNMFGEDASPMVKVFVNVVLEQLKERAGGGDSGATGGGGGGGHGGLVGKIGSLAAQFLKIKLHDQGSDHVQPAVGAGGYGGGHAAPIQAAFAGYKPPRYGRRGDVGILISACESDEASADASPTSNPKHAYGALSNAIQTIVGETPGPLTNRQLVFDARRLLAQQGYKQHPCLFSSDQNADAPFICR</sequence>
<evidence type="ECO:0000256" key="2">
    <source>
        <dbReference type="SAM" id="MobiDB-lite"/>
    </source>
</evidence>
<protein>
    <recommendedName>
        <fullName evidence="3">Peptidase C14 caspase domain-containing protein</fullName>
    </recommendedName>
</protein>
<evidence type="ECO:0000313" key="5">
    <source>
        <dbReference type="Proteomes" id="UP001497512"/>
    </source>
</evidence>
<dbReference type="Gene3D" id="3.40.50.12660">
    <property type="match status" value="2"/>
</dbReference>
<comment type="similarity">
    <text evidence="1">Belongs to the peptidase C14B family.</text>
</comment>
<keyword evidence="5" id="KW-1185">Reference proteome</keyword>
<organism evidence="4 5">
    <name type="scientific">Sphagnum troendelagicum</name>
    <dbReference type="NCBI Taxonomy" id="128251"/>
    <lineage>
        <taxon>Eukaryota</taxon>
        <taxon>Viridiplantae</taxon>
        <taxon>Streptophyta</taxon>
        <taxon>Embryophyta</taxon>
        <taxon>Bryophyta</taxon>
        <taxon>Sphagnophytina</taxon>
        <taxon>Sphagnopsida</taxon>
        <taxon>Sphagnales</taxon>
        <taxon>Sphagnaceae</taxon>
        <taxon>Sphagnum</taxon>
    </lineage>
</organism>
<reference evidence="4" key="1">
    <citation type="submission" date="2024-02" db="EMBL/GenBank/DDBJ databases">
        <authorList>
            <consortium name="ELIXIR-Norway"/>
            <consortium name="Elixir Norway"/>
        </authorList>
    </citation>
    <scope>NUCLEOTIDE SEQUENCE</scope>
</reference>